<dbReference type="AlphaFoldDB" id="A0A5C6ZV01"/>
<evidence type="ECO:0000313" key="3">
    <source>
        <dbReference type="Proteomes" id="UP000321367"/>
    </source>
</evidence>
<name>A0A5C6ZV01_9FLAO</name>
<organism evidence="2 3">
    <name type="scientific">Gillisia hiemivivida</name>
    <dbReference type="NCBI Taxonomy" id="291190"/>
    <lineage>
        <taxon>Bacteria</taxon>
        <taxon>Pseudomonadati</taxon>
        <taxon>Bacteroidota</taxon>
        <taxon>Flavobacteriia</taxon>
        <taxon>Flavobacteriales</taxon>
        <taxon>Flavobacteriaceae</taxon>
        <taxon>Gillisia</taxon>
    </lineage>
</organism>
<comment type="caution">
    <text evidence="2">The sequence shown here is derived from an EMBL/GenBank/DDBJ whole genome shotgun (WGS) entry which is preliminary data.</text>
</comment>
<dbReference type="Proteomes" id="UP000321367">
    <property type="component" value="Unassembled WGS sequence"/>
</dbReference>
<accession>A0A5C6ZV01</accession>
<keyword evidence="3" id="KW-1185">Reference proteome</keyword>
<gene>
    <name evidence="2" type="ORF">ES724_12920</name>
</gene>
<protein>
    <submittedName>
        <fullName evidence="2">Uncharacterized protein</fullName>
    </submittedName>
</protein>
<dbReference type="OrthoDB" id="1452529at2"/>
<sequence length="139" mass="16425">MKIKFKKKRLYPNLLLGLLWTAIGVFNILEDNNLRWMDYGYFVIGILYLLHFIYDFKNQYLTIESGTIRKNALYGYRKKINLNEIYLIKKNTGDYILKTENQHLNINPNLIDENSFYTLTNLLGKLNLPSHKTPFSNIG</sequence>
<keyword evidence="1" id="KW-1133">Transmembrane helix</keyword>
<keyword evidence="1" id="KW-0472">Membrane</keyword>
<dbReference type="EMBL" id="VORY01000018">
    <property type="protein sequence ID" value="TXD92675.1"/>
    <property type="molecule type" value="Genomic_DNA"/>
</dbReference>
<keyword evidence="1" id="KW-0812">Transmembrane</keyword>
<evidence type="ECO:0000313" key="2">
    <source>
        <dbReference type="EMBL" id="TXD92675.1"/>
    </source>
</evidence>
<evidence type="ECO:0000256" key="1">
    <source>
        <dbReference type="SAM" id="Phobius"/>
    </source>
</evidence>
<feature type="transmembrane region" description="Helical" evidence="1">
    <location>
        <begin position="12"/>
        <end position="30"/>
    </location>
</feature>
<dbReference type="RefSeq" id="WP_146933556.1">
    <property type="nucleotide sequence ID" value="NZ_CBCSHZ010000021.1"/>
</dbReference>
<feature type="transmembrane region" description="Helical" evidence="1">
    <location>
        <begin position="36"/>
        <end position="54"/>
    </location>
</feature>
<proteinExistence type="predicted"/>
<reference evidence="2 3" key="1">
    <citation type="submission" date="2019-08" db="EMBL/GenBank/DDBJ databases">
        <title>Genome sequence of Gillisia hiemivivida IC154 (type strain).</title>
        <authorList>
            <person name="Bowman J.P."/>
        </authorList>
    </citation>
    <scope>NUCLEOTIDE SEQUENCE [LARGE SCALE GENOMIC DNA]</scope>
    <source>
        <strain evidence="2 3">IC154</strain>
    </source>
</reference>